<evidence type="ECO:0000313" key="3">
    <source>
        <dbReference type="Proteomes" id="UP000239867"/>
    </source>
</evidence>
<sequence length="480" mass="54808">MEDKEREIDLRQLVILIMMQWRIITCAALICALFCAFIAINKSKTNENHRDIQYIHDDTGYSPEQSYEYKMLMYKKLKIYYESEIKNHLERTESEKLYIKNSISMQIDPLNQVIGIINVLISDVSESIDPIDPYLEKVRSDAFWRPLAEKYSIEPKYFREMCTIELGGQSMNSHRVVRVPGTDGKRVDQGLAMNVHLPNNRQIVQVAISMPDKNMTEEALSLLAGMFDPKNGTQLLQKYVYEHVNPDLAHFQQETYSQQAQYYNELQTMYNNYGSLTEPQKMARPGARKAAGNSGKRALLKGAVLGGLAGAGATATLLALPLLLSGRLLSYSELFDRYPLNCLAVFPPQSTRGHMFAVDRLLLQWRDNSRFSRLDRAERFDIAVENIRMHVAAGERVLLLGTIALPRIQEIQVGLADRLASCTVQAWCFVDQQLASLHEIDQYEYIILVEEVGISKFRDIENEIQTIQERGKNIIGCIII</sequence>
<protein>
    <submittedName>
        <fullName evidence="2">Uncharacterized protein</fullName>
    </submittedName>
</protein>
<keyword evidence="1" id="KW-0472">Membrane</keyword>
<keyword evidence="3" id="KW-1185">Reference proteome</keyword>
<dbReference type="KEGG" id="deo:CAY53_06160"/>
<accession>A0A2L1GN93</accession>
<evidence type="ECO:0000313" key="2">
    <source>
        <dbReference type="EMBL" id="AVD71118.1"/>
    </source>
</evidence>
<keyword evidence="1" id="KW-0812">Transmembrane</keyword>
<feature type="transmembrane region" description="Helical" evidence="1">
    <location>
        <begin position="20"/>
        <end position="40"/>
    </location>
</feature>
<reference evidence="2 3" key="1">
    <citation type="journal article" date="2018" name="MBio">
        <title>Insights into the evolution of host association through the isolation and characterization of a novel human periodontal pathobiont, Desulfobulbus oralis.</title>
        <authorList>
            <person name="Cross K.L."/>
            <person name="Chirania P."/>
            <person name="Xiong W."/>
            <person name="Beall C.J."/>
            <person name="Elkins J.G."/>
            <person name="Giannone R.J."/>
            <person name="Griffen A.L."/>
            <person name="Guss A.M."/>
            <person name="Hettich R.L."/>
            <person name="Joshi S.S."/>
            <person name="Mokrzan E.M."/>
            <person name="Martin R.K."/>
            <person name="Zhulin I.B."/>
            <person name="Leys E.J."/>
            <person name="Podar M."/>
        </authorList>
    </citation>
    <scope>NUCLEOTIDE SEQUENCE [LARGE SCALE GENOMIC DNA]</scope>
    <source>
        <strain evidence="2 3">ORNL</strain>
    </source>
</reference>
<dbReference type="AlphaFoldDB" id="A0A2L1GN93"/>
<keyword evidence="1" id="KW-1133">Transmembrane helix</keyword>
<evidence type="ECO:0000256" key="1">
    <source>
        <dbReference type="SAM" id="Phobius"/>
    </source>
</evidence>
<gene>
    <name evidence="2" type="ORF">CAY53_06160</name>
</gene>
<organism evidence="2 3">
    <name type="scientific">Desulfobulbus oralis</name>
    <dbReference type="NCBI Taxonomy" id="1986146"/>
    <lineage>
        <taxon>Bacteria</taxon>
        <taxon>Pseudomonadati</taxon>
        <taxon>Thermodesulfobacteriota</taxon>
        <taxon>Desulfobulbia</taxon>
        <taxon>Desulfobulbales</taxon>
        <taxon>Desulfobulbaceae</taxon>
        <taxon>Desulfobulbus</taxon>
    </lineage>
</organism>
<dbReference type="Proteomes" id="UP000239867">
    <property type="component" value="Chromosome"/>
</dbReference>
<proteinExistence type="predicted"/>
<dbReference type="EMBL" id="CP021255">
    <property type="protein sequence ID" value="AVD71118.1"/>
    <property type="molecule type" value="Genomic_DNA"/>
</dbReference>
<name>A0A2L1GN93_9BACT</name>
<feature type="transmembrane region" description="Helical" evidence="1">
    <location>
        <begin position="298"/>
        <end position="324"/>
    </location>
</feature>
<dbReference type="RefSeq" id="WP_104936393.1">
    <property type="nucleotide sequence ID" value="NZ_CP021255.1"/>
</dbReference>